<evidence type="ECO:0000256" key="1">
    <source>
        <dbReference type="ARBA" id="ARBA00004123"/>
    </source>
</evidence>
<dbReference type="GO" id="GO:0000978">
    <property type="term" value="F:RNA polymerase II cis-regulatory region sequence-specific DNA binding"/>
    <property type="evidence" value="ECO:0007669"/>
    <property type="project" value="TreeGrafter"/>
</dbReference>
<dbReference type="SMART" id="SM00028">
    <property type="entry name" value="TPR"/>
    <property type="match status" value="1"/>
</dbReference>
<keyword evidence="6" id="KW-1185">Reference proteome</keyword>
<gene>
    <name evidence="5" type="ORF">ANCCAN_20458</name>
</gene>
<keyword evidence="4" id="KW-0802">TPR repeat</keyword>
<evidence type="ECO:0000313" key="6">
    <source>
        <dbReference type="Proteomes" id="UP000252519"/>
    </source>
</evidence>
<organism evidence="5 6">
    <name type="scientific">Ancylostoma caninum</name>
    <name type="common">Dog hookworm</name>
    <dbReference type="NCBI Taxonomy" id="29170"/>
    <lineage>
        <taxon>Eukaryota</taxon>
        <taxon>Metazoa</taxon>
        <taxon>Ecdysozoa</taxon>
        <taxon>Nematoda</taxon>
        <taxon>Chromadorea</taxon>
        <taxon>Rhabditida</taxon>
        <taxon>Rhabditina</taxon>
        <taxon>Rhabditomorpha</taxon>
        <taxon>Strongyloidea</taxon>
        <taxon>Ancylostomatidae</taxon>
        <taxon>Ancylostomatinae</taxon>
        <taxon>Ancylostoma</taxon>
    </lineage>
</organism>
<evidence type="ECO:0000256" key="4">
    <source>
        <dbReference type="PROSITE-ProRule" id="PRU00339"/>
    </source>
</evidence>
<dbReference type="PROSITE" id="PS50005">
    <property type="entry name" value="TPR"/>
    <property type="match status" value="1"/>
</dbReference>
<dbReference type="InterPro" id="IPR051630">
    <property type="entry name" value="Corepressor-Demethylase"/>
</dbReference>
<evidence type="ECO:0000256" key="2">
    <source>
        <dbReference type="ARBA" id="ARBA00023242"/>
    </source>
</evidence>
<name>A0A368FNJ4_ANCCA</name>
<dbReference type="GO" id="GO:0010468">
    <property type="term" value="P:regulation of gene expression"/>
    <property type="evidence" value="ECO:0007669"/>
    <property type="project" value="TreeGrafter"/>
</dbReference>
<comment type="caution">
    <text evidence="5">The sequence shown here is derived from an EMBL/GenBank/DDBJ whole genome shotgun (WGS) entry which is preliminary data.</text>
</comment>
<dbReference type="OrthoDB" id="418911at2759"/>
<keyword evidence="2" id="KW-0539">Nucleus</keyword>
<dbReference type="Proteomes" id="UP000252519">
    <property type="component" value="Unassembled WGS sequence"/>
</dbReference>
<dbReference type="AlphaFoldDB" id="A0A368FNJ4"/>
<dbReference type="STRING" id="29170.A0A368FNJ4"/>
<dbReference type="Pfam" id="PF00515">
    <property type="entry name" value="TPR_1"/>
    <property type="match status" value="1"/>
</dbReference>
<protein>
    <submittedName>
        <fullName evidence="5">Tetratricopeptide repeat protein</fullName>
    </submittedName>
</protein>
<dbReference type="EMBL" id="JOJR01000880">
    <property type="protein sequence ID" value="RCN33703.1"/>
    <property type="molecule type" value="Genomic_DNA"/>
</dbReference>
<dbReference type="GO" id="GO:0071558">
    <property type="term" value="F:histone H3K27me2/H3K27me3 demethylase activity"/>
    <property type="evidence" value="ECO:0007669"/>
    <property type="project" value="TreeGrafter"/>
</dbReference>
<evidence type="ECO:0000313" key="5">
    <source>
        <dbReference type="EMBL" id="RCN33703.1"/>
    </source>
</evidence>
<dbReference type="InterPro" id="IPR019734">
    <property type="entry name" value="TPR_rpt"/>
</dbReference>
<comment type="subcellular location">
    <subcellularLocation>
        <location evidence="1">Nucleus</location>
    </subcellularLocation>
</comment>
<evidence type="ECO:0000256" key="3">
    <source>
        <dbReference type="ARBA" id="ARBA00034483"/>
    </source>
</evidence>
<dbReference type="GO" id="GO:0044666">
    <property type="term" value="C:MLL3/4 complex"/>
    <property type="evidence" value="ECO:0007669"/>
    <property type="project" value="TreeGrafter"/>
</dbReference>
<feature type="repeat" description="TPR" evidence="4">
    <location>
        <begin position="18"/>
        <end position="51"/>
    </location>
</feature>
<dbReference type="InterPro" id="IPR011990">
    <property type="entry name" value="TPR-like_helical_dom_sf"/>
</dbReference>
<dbReference type="SUPFAM" id="SSF48452">
    <property type="entry name" value="TPR-like"/>
    <property type="match status" value="1"/>
</dbReference>
<dbReference type="Gene3D" id="1.25.40.10">
    <property type="entry name" value="Tetratricopeptide repeat domain"/>
    <property type="match status" value="1"/>
</dbReference>
<accession>A0A368FNJ4</accession>
<dbReference type="PANTHER" id="PTHR14017:SF1">
    <property type="entry name" value="LD02225P"/>
    <property type="match status" value="1"/>
</dbReference>
<dbReference type="GO" id="GO:0031490">
    <property type="term" value="F:chromatin DNA binding"/>
    <property type="evidence" value="ECO:0007669"/>
    <property type="project" value="TreeGrafter"/>
</dbReference>
<sequence length="70" mass="7828">MDALQAFVCAVELDPEHSAAWTNLGVLYEVHAQFNDALACFRNAIKFNPGIRLRTILLLAFSLVHHTVFS</sequence>
<dbReference type="PANTHER" id="PTHR14017">
    <property type="entry name" value="LYSINE-SPECIFIC DEMETHYLASE"/>
    <property type="match status" value="1"/>
</dbReference>
<reference evidence="5 6" key="1">
    <citation type="submission" date="2014-10" db="EMBL/GenBank/DDBJ databases">
        <title>Draft genome of the hookworm Ancylostoma caninum.</title>
        <authorList>
            <person name="Mitreva M."/>
        </authorList>
    </citation>
    <scope>NUCLEOTIDE SEQUENCE [LARGE SCALE GENOMIC DNA]</scope>
    <source>
        <strain evidence="5 6">Baltimore</strain>
    </source>
</reference>
<comment type="similarity">
    <text evidence="3">Belongs to the UTX family.</text>
</comment>
<proteinExistence type="inferred from homology"/>